<proteinExistence type="predicted"/>
<dbReference type="InterPro" id="IPR050114">
    <property type="entry name" value="UPF0173_UPF0282_UlaG_hydrolase"/>
</dbReference>
<gene>
    <name evidence="2" type="ORF">COU82_00305</name>
</gene>
<evidence type="ECO:0000313" key="2">
    <source>
        <dbReference type="EMBL" id="PJE57747.1"/>
    </source>
</evidence>
<dbReference type="Proteomes" id="UP000231648">
    <property type="component" value="Unassembled WGS sequence"/>
</dbReference>
<dbReference type="SUPFAM" id="SSF56281">
    <property type="entry name" value="Metallo-hydrolase/oxidoreductase"/>
    <property type="match status" value="1"/>
</dbReference>
<reference evidence="3" key="1">
    <citation type="submission" date="2017-09" db="EMBL/GenBank/DDBJ databases">
        <title>Depth-based differentiation of microbial function through sediment-hosted aquifers and enrichment of novel symbionts in the deep terrestrial subsurface.</title>
        <authorList>
            <person name="Probst A.J."/>
            <person name="Ladd B."/>
            <person name="Jarett J.K."/>
            <person name="Geller-Mcgrath D.E."/>
            <person name="Sieber C.M.K."/>
            <person name="Emerson J.B."/>
            <person name="Anantharaman K."/>
            <person name="Thomas B.C."/>
            <person name="Malmstrom R."/>
            <person name="Stieglmeier M."/>
            <person name="Klingl A."/>
            <person name="Woyke T."/>
            <person name="Ryan C.M."/>
            <person name="Banfield J.F."/>
        </authorList>
    </citation>
    <scope>NUCLEOTIDE SEQUENCE [LARGE SCALE GENOMIC DNA]</scope>
</reference>
<sequence>MKITKYPQSCVLIELDGKNILIDPGKYCYNENFKPENWKNIDILLLTHGHSDHCLPEAVEIIYQNNKPIIIGSKWAAEILKEKQIPTDILEPNQEKKIDGITVKAVRTIHGEHPEMSETPKETIGFLIQGTQAIYHCSDTLYLKEKPYADVILVPISDDFITMGPREAAIFIKDIKPKLAIPIHYDGPKHPMDPNKFFKKMKDSSIKVKVLNNRESIEI</sequence>
<accession>A0A2M8KCV4</accession>
<dbReference type="PANTHER" id="PTHR43546">
    <property type="entry name" value="UPF0173 METAL-DEPENDENT HYDROLASE MJ1163-RELATED"/>
    <property type="match status" value="1"/>
</dbReference>
<dbReference type="SMART" id="SM00849">
    <property type="entry name" value="Lactamase_B"/>
    <property type="match status" value="1"/>
</dbReference>
<protein>
    <recommendedName>
        <fullName evidence="1">Metallo-beta-lactamase domain-containing protein</fullName>
    </recommendedName>
</protein>
<name>A0A2M8KCV4_9BACT</name>
<dbReference type="InterPro" id="IPR001279">
    <property type="entry name" value="Metallo-B-lactamas"/>
</dbReference>
<dbReference type="Gene3D" id="3.60.15.10">
    <property type="entry name" value="Ribonuclease Z/Hydroxyacylglutathione hydrolase-like"/>
    <property type="match status" value="1"/>
</dbReference>
<dbReference type="AlphaFoldDB" id="A0A2M8KCV4"/>
<evidence type="ECO:0000313" key="3">
    <source>
        <dbReference type="Proteomes" id="UP000231648"/>
    </source>
</evidence>
<dbReference type="Pfam" id="PF13483">
    <property type="entry name" value="Lactamase_B_3"/>
    <property type="match status" value="1"/>
</dbReference>
<dbReference type="PANTHER" id="PTHR43546:SF3">
    <property type="entry name" value="UPF0173 METAL-DEPENDENT HYDROLASE MJ1163"/>
    <property type="match status" value="1"/>
</dbReference>
<comment type="caution">
    <text evidence="2">The sequence shown here is derived from an EMBL/GenBank/DDBJ whole genome shotgun (WGS) entry which is preliminary data.</text>
</comment>
<dbReference type="EMBL" id="PFDX01000003">
    <property type="protein sequence ID" value="PJE57747.1"/>
    <property type="molecule type" value="Genomic_DNA"/>
</dbReference>
<evidence type="ECO:0000259" key="1">
    <source>
        <dbReference type="SMART" id="SM00849"/>
    </source>
</evidence>
<dbReference type="InterPro" id="IPR036866">
    <property type="entry name" value="RibonucZ/Hydroxyglut_hydro"/>
</dbReference>
<feature type="domain" description="Metallo-beta-lactamase" evidence="1">
    <location>
        <begin position="7"/>
        <end position="184"/>
    </location>
</feature>
<organism evidence="2 3">
    <name type="scientific">Candidatus Portnoybacteria bacterium CG10_big_fil_rev_8_21_14_0_10_38_18</name>
    <dbReference type="NCBI Taxonomy" id="1974813"/>
    <lineage>
        <taxon>Bacteria</taxon>
        <taxon>Candidatus Portnoyibacteriota</taxon>
    </lineage>
</organism>